<dbReference type="GO" id="GO:0005975">
    <property type="term" value="P:carbohydrate metabolic process"/>
    <property type="evidence" value="ECO:0007669"/>
    <property type="project" value="InterPro"/>
</dbReference>
<evidence type="ECO:0000259" key="1">
    <source>
        <dbReference type="Pfam" id="PF00723"/>
    </source>
</evidence>
<dbReference type="InterPro" id="IPR012341">
    <property type="entry name" value="6hp_glycosidase-like_sf"/>
</dbReference>
<dbReference type="STRING" id="1236973.JCM9157_2299"/>
<comment type="caution">
    <text evidence="2">The sequence shown here is derived from an EMBL/GenBank/DDBJ whole genome shotgun (WGS) entry which is preliminary data.</text>
</comment>
<sequence length="172" mass="20873">MNHLKESYHLLATFKQPNHLYLASHSNDYHYFWIRDAVYMSLPYLDKDCPTFTDTMRAILDVFLRYEWKIDIHTSQRPQAMYEYIHARYCPDGFEIHEQEWGHAQHDMIGAFLFAIGTGMYKYKKNIFRNERDHNIVQKLVLYLMCCRYWEDEDNGMWKKTEKFMLVALVHA</sequence>
<dbReference type="GO" id="GO:0016787">
    <property type="term" value="F:hydrolase activity"/>
    <property type="evidence" value="ECO:0007669"/>
    <property type="project" value="UniProtKB-KW"/>
</dbReference>
<dbReference type="AlphaFoldDB" id="W4QTG4"/>
<reference evidence="2 3" key="1">
    <citation type="journal article" date="2014" name="Genome Announc.">
        <title>Draft Genome Sequences of Three Alkaliphilic Bacillus Strains, Bacillus wakoensis JCM 9140T, Bacillus akibai JCM 9157T, and Bacillus hemicellulosilyticus JCM 9152T.</title>
        <authorList>
            <person name="Yuki M."/>
            <person name="Oshima K."/>
            <person name="Suda W."/>
            <person name="Oshida Y."/>
            <person name="Kitamura K."/>
            <person name="Iida T."/>
            <person name="Hattori M."/>
            <person name="Ohkuma M."/>
        </authorList>
    </citation>
    <scope>NUCLEOTIDE SEQUENCE [LARGE SCALE GENOMIC DNA]</scope>
    <source>
        <strain evidence="2 3">JCM 9157</strain>
    </source>
</reference>
<name>W4QTG4_HALA3</name>
<protein>
    <submittedName>
        <fullName evidence="2">Glycoside hydrolase 15-related</fullName>
    </submittedName>
</protein>
<dbReference type="RefSeq" id="WP_369384724.1">
    <property type="nucleotide sequence ID" value="NZ_BAUV01000015.1"/>
</dbReference>
<evidence type="ECO:0000313" key="2">
    <source>
        <dbReference type="EMBL" id="GAE35202.1"/>
    </source>
</evidence>
<proteinExistence type="predicted"/>
<dbReference type="Proteomes" id="UP000018896">
    <property type="component" value="Unassembled WGS sequence"/>
</dbReference>
<gene>
    <name evidence="2" type="ORF">JCM9157_2299</name>
</gene>
<accession>W4QTG4</accession>
<dbReference type="Gene3D" id="1.50.10.10">
    <property type="match status" value="1"/>
</dbReference>
<feature type="domain" description="GH15-like" evidence="1">
    <location>
        <begin position="20"/>
        <end position="158"/>
    </location>
</feature>
<evidence type="ECO:0000313" key="3">
    <source>
        <dbReference type="Proteomes" id="UP000018896"/>
    </source>
</evidence>
<dbReference type="eggNOG" id="COG3387">
    <property type="taxonomic scope" value="Bacteria"/>
</dbReference>
<dbReference type="SUPFAM" id="SSF48208">
    <property type="entry name" value="Six-hairpin glycosidases"/>
    <property type="match status" value="1"/>
</dbReference>
<dbReference type="InterPro" id="IPR008928">
    <property type="entry name" value="6-hairpin_glycosidase_sf"/>
</dbReference>
<dbReference type="InterPro" id="IPR011613">
    <property type="entry name" value="GH15-like"/>
</dbReference>
<dbReference type="EMBL" id="BAUV01000015">
    <property type="protein sequence ID" value="GAE35202.1"/>
    <property type="molecule type" value="Genomic_DNA"/>
</dbReference>
<organism evidence="2 3">
    <name type="scientific">Halalkalibacter akibai (strain ATCC 43226 / DSM 21942 / CIP 109018 / JCM 9157 / 1139)</name>
    <name type="common">Bacillus akibai</name>
    <dbReference type="NCBI Taxonomy" id="1236973"/>
    <lineage>
        <taxon>Bacteria</taxon>
        <taxon>Bacillati</taxon>
        <taxon>Bacillota</taxon>
        <taxon>Bacilli</taxon>
        <taxon>Bacillales</taxon>
        <taxon>Bacillaceae</taxon>
        <taxon>Halalkalibacter</taxon>
    </lineage>
</organism>
<keyword evidence="2" id="KW-0378">Hydrolase</keyword>
<dbReference type="Pfam" id="PF00723">
    <property type="entry name" value="Glyco_hydro_15"/>
    <property type="match status" value="1"/>
</dbReference>
<keyword evidence="3" id="KW-1185">Reference proteome</keyword>